<protein>
    <submittedName>
        <fullName evidence="1">Uncharacterized protein</fullName>
    </submittedName>
</protein>
<dbReference type="AlphaFoldDB" id="A0A7Z9BYX8"/>
<evidence type="ECO:0000313" key="2">
    <source>
        <dbReference type="Proteomes" id="UP000184550"/>
    </source>
</evidence>
<accession>A0A7Z9BYX8</accession>
<evidence type="ECO:0000313" key="1">
    <source>
        <dbReference type="EMBL" id="VXD25348.1"/>
    </source>
</evidence>
<keyword evidence="2" id="KW-1185">Reference proteome</keyword>
<name>A0A7Z9BYX8_9CYAN</name>
<dbReference type="EMBL" id="CZCU02000164">
    <property type="protein sequence ID" value="VXD25348.1"/>
    <property type="molecule type" value="Genomic_DNA"/>
</dbReference>
<proteinExistence type="predicted"/>
<reference evidence="1" key="1">
    <citation type="submission" date="2019-10" db="EMBL/GenBank/DDBJ databases">
        <authorList>
            <consortium name="Genoscope - CEA"/>
            <person name="William W."/>
        </authorList>
    </citation>
    <scope>NUCLEOTIDE SEQUENCE [LARGE SCALE GENOMIC DNA]</scope>
    <source>
        <strain evidence="1">BBR_PRJEB10992</strain>
    </source>
</reference>
<gene>
    <name evidence="1" type="ORF">PL8927_860035</name>
</gene>
<dbReference type="Proteomes" id="UP000184550">
    <property type="component" value="Unassembled WGS sequence"/>
</dbReference>
<organism evidence="1 2">
    <name type="scientific">Planktothrix serta PCC 8927</name>
    <dbReference type="NCBI Taxonomy" id="671068"/>
    <lineage>
        <taxon>Bacteria</taxon>
        <taxon>Bacillati</taxon>
        <taxon>Cyanobacteriota</taxon>
        <taxon>Cyanophyceae</taxon>
        <taxon>Oscillatoriophycideae</taxon>
        <taxon>Oscillatoriales</taxon>
        <taxon>Microcoleaceae</taxon>
        <taxon>Planktothrix</taxon>
    </lineage>
</organism>
<comment type="caution">
    <text evidence="1">The sequence shown here is derived from an EMBL/GenBank/DDBJ whole genome shotgun (WGS) entry which is preliminary data.</text>
</comment>
<sequence>MGRVGRVYQGYLLNLKDCTEPAPTGFRECRGGFTRIFVNNNQPKLTRPTP</sequence>